<organism evidence="2 3">
    <name type="scientific">Popillia japonica</name>
    <name type="common">Japanese beetle</name>
    <dbReference type="NCBI Taxonomy" id="7064"/>
    <lineage>
        <taxon>Eukaryota</taxon>
        <taxon>Metazoa</taxon>
        <taxon>Ecdysozoa</taxon>
        <taxon>Arthropoda</taxon>
        <taxon>Hexapoda</taxon>
        <taxon>Insecta</taxon>
        <taxon>Pterygota</taxon>
        <taxon>Neoptera</taxon>
        <taxon>Endopterygota</taxon>
        <taxon>Coleoptera</taxon>
        <taxon>Polyphaga</taxon>
        <taxon>Scarabaeiformia</taxon>
        <taxon>Scarabaeidae</taxon>
        <taxon>Rutelinae</taxon>
        <taxon>Popillia</taxon>
    </lineage>
</organism>
<name>A0AAW1KGP4_POPJA</name>
<gene>
    <name evidence="2" type="ORF">QE152_g23524</name>
</gene>
<reference evidence="2 3" key="1">
    <citation type="journal article" date="2024" name="BMC Genomics">
        <title>De novo assembly and annotation of Popillia japonica's genome with initial clues to its potential as an invasive pest.</title>
        <authorList>
            <person name="Cucini C."/>
            <person name="Boschi S."/>
            <person name="Funari R."/>
            <person name="Cardaioli E."/>
            <person name="Iannotti N."/>
            <person name="Marturano G."/>
            <person name="Paoli F."/>
            <person name="Bruttini M."/>
            <person name="Carapelli A."/>
            <person name="Frati F."/>
            <person name="Nardi F."/>
        </authorList>
    </citation>
    <scope>NUCLEOTIDE SEQUENCE [LARGE SCALE GENOMIC DNA]</scope>
    <source>
        <strain evidence="2">DMR45628</strain>
    </source>
</reference>
<protein>
    <submittedName>
        <fullName evidence="2">Uncharacterized protein</fullName>
    </submittedName>
</protein>
<feature type="compositionally biased region" description="Low complexity" evidence="1">
    <location>
        <begin position="109"/>
        <end position="121"/>
    </location>
</feature>
<proteinExistence type="predicted"/>
<accession>A0AAW1KGP4</accession>
<dbReference type="Proteomes" id="UP001458880">
    <property type="component" value="Unassembled WGS sequence"/>
</dbReference>
<feature type="region of interest" description="Disordered" evidence="1">
    <location>
        <begin position="108"/>
        <end position="127"/>
    </location>
</feature>
<dbReference type="AlphaFoldDB" id="A0AAW1KGP4"/>
<comment type="caution">
    <text evidence="2">The sequence shown here is derived from an EMBL/GenBank/DDBJ whole genome shotgun (WGS) entry which is preliminary data.</text>
</comment>
<dbReference type="EMBL" id="JASPKY010000236">
    <property type="protein sequence ID" value="KAK9717793.1"/>
    <property type="molecule type" value="Genomic_DNA"/>
</dbReference>
<keyword evidence="3" id="KW-1185">Reference proteome</keyword>
<evidence type="ECO:0000313" key="3">
    <source>
        <dbReference type="Proteomes" id="UP001458880"/>
    </source>
</evidence>
<sequence length="127" mass="14536">MEKYERYRRYKFSKAFDGNMNTITFDNLHISFNGGDIENVQIVRYRTGNYLHINRYNPAIVASVIYLNNVTINSQVIGEVLLNGSIGELRIIFNTQEQKIFFLNEIESDNSSSAESESTDSGNDSHV</sequence>
<evidence type="ECO:0000313" key="2">
    <source>
        <dbReference type="EMBL" id="KAK9717793.1"/>
    </source>
</evidence>
<evidence type="ECO:0000256" key="1">
    <source>
        <dbReference type="SAM" id="MobiDB-lite"/>
    </source>
</evidence>